<feature type="chain" id="PRO_5040441441" evidence="1">
    <location>
        <begin position="20"/>
        <end position="137"/>
    </location>
</feature>
<dbReference type="PANTHER" id="PTHR35182">
    <property type="entry name" value="PROTEIN CBG13762"/>
    <property type="match status" value="1"/>
</dbReference>
<reference evidence="2" key="1">
    <citation type="submission" date="2022-11" db="EMBL/GenBank/DDBJ databases">
        <authorList>
            <person name="Kikuchi T."/>
        </authorList>
    </citation>
    <scope>NUCLEOTIDE SEQUENCE</scope>
    <source>
        <strain evidence="2">PS1010</strain>
    </source>
</reference>
<gene>
    <name evidence="2" type="ORF">CAMP_LOCUS4008</name>
</gene>
<evidence type="ECO:0000313" key="3">
    <source>
        <dbReference type="Proteomes" id="UP001152747"/>
    </source>
</evidence>
<evidence type="ECO:0000313" key="2">
    <source>
        <dbReference type="EMBL" id="CAI5441371.1"/>
    </source>
</evidence>
<feature type="signal peptide" evidence="1">
    <location>
        <begin position="1"/>
        <end position="19"/>
    </location>
</feature>
<keyword evidence="1" id="KW-0732">Signal</keyword>
<keyword evidence="3" id="KW-1185">Reference proteome</keyword>
<comment type="caution">
    <text evidence="2">The sequence shown here is derived from an EMBL/GenBank/DDBJ whole genome shotgun (WGS) entry which is preliminary data.</text>
</comment>
<dbReference type="PANTHER" id="PTHR35182:SF2">
    <property type="entry name" value="CONSERVED DOMAIN PROTEIN-RELATED"/>
    <property type="match status" value="1"/>
</dbReference>
<name>A0A9P1MYZ9_9PELO</name>
<dbReference type="OrthoDB" id="5814786at2759"/>
<sequence length="137" mass="15606">MFKTLTFFILVAILSFAQGTSFQSVPVMTPQSFVVHINKDSEGITRQLTSTPNIWQFFYFCDNQKYKGKCGFWVDEKNNKIAGANNNVKRSGEEVTISESVVEDAGIYAKFPQNPDWNQAYLERLEVLVQGPPRPPY</sequence>
<accession>A0A9P1MYZ9</accession>
<organism evidence="2 3">
    <name type="scientific">Caenorhabditis angaria</name>
    <dbReference type="NCBI Taxonomy" id="860376"/>
    <lineage>
        <taxon>Eukaryota</taxon>
        <taxon>Metazoa</taxon>
        <taxon>Ecdysozoa</taxon>
        <taxon>Nematoda</taxon>
        <taxon>Chromadorea</taxon>
        <taxon>Rhabditida</taxon>
        <taxon>Rhabditina</taxon>
        <taxon>Rhabditomorpha</taxon>
        <taxon>Rhabditoidea</taxon>
        <taxon>Rhabditidae</taxon>
        <taxon>Peloderinae</taxon>
        <taxon>Caenorhabditis</taxon>
    </lineage>
</organism>
<dbReference type="AlphaFoldDB" id="A0A9P1MYZ9"/>
<proteinExistence type="predicted"/>
<protein>
    <submittedName>
        <fullName evidence="2">Uncharacterized protein</fullName>
    </submittedName>
</protein>
<dbReference type="EMBL" id="CANHGI010000002">
    <property type="protein sequence ID" value="CAI5441371.1"/>
    <property type="molecule type" value="Genomic_DNA"/>
</dbReference>
<dbReference type="Proteomes" id="UP001152747">
    <property type="component" value="Unassembled WGS sequence"/>
</dbReference>
<evidence type="ECO:0000256" key="1">
    <source>
        <dbReference type="SAM" id="SignalP"/>
    </source>
</evidence>